<reference evidence="2" key="1">
    <citation type="journal article" date="2019" name="Int. J. Syst. Evol. Microbiol.">
        <title>The Global Catalogue of Microorganisms (GCM) 10K type strain sequencing project: providing services to taxonomists for standard genome sequencing and annotation.</title>
        <authorList>
            <consortium name="The Broad Institute Genomics Platform"/>
            <consortium name="The Broad Institute Genome Sequencing Center for Infectious Disease"/>
            <person name="Wu L."/>
            <person name="Ma J."/>
        </authorList>
    </citation>
    <scope>NUCLEOTIDE SEQUENCE [LARGE SCALE GENOMIC DNA]</scope>
    <source>
        <strain evidence="2">KCTC 42964</strain>
    </source>
</reference>
<proteinExistence type="predicted"/>
<protein>
    <submittedName>
        <fullName evidence="1">Uncharacterized protein</fullName>
    </submittedName>
</protein>
<dbReference type="RefSeq" id="WP_379901677.1">
    <property type="nucleotide sequence ID" value="NZ_JBHRTR010000028.1"/>
</dbReference>
<keyword evidence="2" id="KW-1185">Reference proteome</keyword>
<evidence type="ECO:0000313" key="2">
    <source>
        <dbReference type="Proteomes" id="UP001595528"/>
    </source>
</evidence>
<evidence type="ECO:0000313" key="1">
    <source>
        <dbReference type="EMBL" id="MFC3228505.1"/>
    </source>
</evidence>
<comment type="caution">
    <text evidence="1">The sequence shown here is derived from an EMBL/GenBank/DDBJ whole genome shotgun (WGS) entry which is preliminary data.</text>
</comment>
<sequence length="208" mass="22416">MKRLLLPLAGAALAILAAAVVLNLFTVPPRHAGPTDLAASCPFRVVDRFGNGYGDDRWEVSFSVVEGREPDIRVHRDAGVRGPDGAATCRLDILRPPLPPVDGIDWRIGHKVVRLGDLRGKTVRVSTFLRAEPALQLSTGALYGYDGVQVPGVPIRELGPDWQEFAFTVTVDGAAPVFETWLRLVLSGTISGPGSIWFGDTRLTIDPA</sequence>
<accession>A0ABV7L1I6</accession>
<gene>
    <name evidence="1" type="ORF">ACFOGJ_14770</name>
</gene>
<dbReference type="EMBL" id="JBHRTR010000028">
    <property type="protein sequence ID" value="MFC3228505.1"/>
    <property type="molecule type" value="Genomic_DNA"/>
</dbReference>
<organism evidence="1 2">
    <name type="scientific">Marinibaculum pumilum</name>
    <dbReference type="NCBI Taxonomy" id="1766165"/>
    <lineage>
        <taxon>Bacteria</taxon>
        <taxon>Pseudomonadati</taxon>
        <taxon>Pseudomonadota</taxon>
        <taxon>Alphaproteobacteria</taxon>
        <taxon>Rhodospirillales</taxon>
        <taxon>Rhodospirillaceae</taxon>
        <taxon>Marinibaculum</taxon>
    </lineage>
</organism>
<name>A0ABV7L1I6_9PROT</name>
<dbReference type="Proteomes" id="UP001595528">
    <property type="component" value="Unassembled WGS sequence"/>
</dbReference>